<dbReference type="OrthoDB" id="1327928at2759"/>
<accession>A0A9J5XCK4</accession>
<dbReference type="Proteomes" id="UP000824120">
    <property type="component" value="Chromosome 9"/>
</dbReference>
<dbReference type="EMBL" id="JACXVP010000009">
    <property type="protein sequence ID" value="KAG5585349.1"/>
    <property type="molecule type" value="Genomic_DNA"/>
</dbReference>
<comment type="caution">
    <text evidence="1">The sequence shown here is derived from an EMBL/GenBank/DDBJ whole genome shotgun (WGS) entry which is preliminary data.</text>
</comment>
<evidence type="ECO:0000313" key="1">
    <source>
        <dbReference type="EMBL" id="KAG5585349.1"/>
    </source>
</evidence>
<organism evidence="1 2">
    <name type="scientific">Solanum commersonii</name>
    <name type="common">Commerson's wild potato</name>
    <name type="synonym">Commerson's nightshade</name>
    <dbReference type="NCBI Taxonomy" id="4109"/>
    <lineage>
        <taxon>Eukaryota</taxon>
        <taxon>Viridiplantae</taxon>
        <taxon>Streptophyta</taxon>
        <taxon>Embryophyta</taxon>
        <taxon>Tracheophyta</taxon>
        <taxon>Spermatophyta</taxon>
        <taxon>Magnoliopsida</taxon>
        <taxon>eudicotyledons</taxon>
        <taxon>Gunneridae</taxon>
        <taxon>Pentapetalae</taxon>
        <taxon>asterids</taxon>
        <taxon>lamiids</taxon>
        <taxon>Solanales</taxon>
        <taxon>Solanaceae</taxon>
        <taxon>Solanoideae</taxon>
        <taxon>Solaneae</taxon>
        <taxon>Solanum</taxon>
    </lineage>
</organism>
<keyword evidence="2" id="KW-1185">Reference proteome</keyword>
<evidence type="ECO:0000313" key="2">
    <source>
        <dbReference type="Proteomes" id="UP000824120"/>
    </source>
</evidence>
<proteinExistence type="predicted"/>
<name>A0A9J5XCK4_SOLCO</name>
<gene>
    <name evidence="1" type="ORF">H5410_045783</name>
</gene>
<sequence length="70" mass="8134">MINNKEKTARIVTEERRVLTGSLHIVPDIHRLFNLHKCDWMAQDLVTNSKEIVQEFYTSYASTLRGSISK</sequence>
<reference evidence="1 2" key="1">
    <citation type="submission" date="2020-09" db="EMBL/GenBank/DDBJ databases">
        <title>De no assembly of potato wild relative species, Solanum commersonii.</title>
        <authorList>
            <person name="Cho K."/>
        </authorList>
    </citation>
    <scope>NUCLEOTIDE SEQUENCE [LARGE SCALE GENOMIC DNA]</scope>
    <source>
        <strain evidence="1">LZ3.2</strain>
        <tissue evidence="1">Leaf</tissue>
    </source>
</reference>
<protein>
    <submittedName>
        <fullName evidence="1">Uncharacterized protein</fullName>
    </submittedName>
</protein>
<dbReference type="AlphaFoldDB" id="A0A9J5XCK4"/>